<keyword evidence="1" id="KW-1133">Transmembrane helix</keyword>
<dbReference type="RefSeq" id="WP_091106196.1">
    <property type="nucleotide sequence ID" value="NZ_FOBF01000062.1"/>
</dbReference>
<accession>A0A1H8KEP5</accession>
<keyword evidence="1" id="KW-0472">Membrane</keyword>
<sequence>MNERKTRWIIGSVAAALWATIVVATAIELSLRWYLAIWLAALVASCMVLAFLVDGMAKVREERSAAALRAAINDGVQDLCTAIDQHGTRMEVTSREHGDKLAKSVLSAERWLTNGWRAEKLAQMDAAAAKAAQLGDETGPLPIVRGRCR</sequence>
<name>A0A1H8KEP5_9ACTN</name>
<reference evidence="2 3" key="1">
    <citation type="submission" date="2016-10" db="EMBL/GenBank/DDBJ databases">
        <authorList>
            <person name="de Groot N.N."/>
        </authorList>
    </citation>
    <scope>NUCLEOTIDE SEQUENCE [LARGE SCALE GENOMIC DNA]</scope>
    <source>
        <strain evidence="2 3">DSM 43357</strain>
    </source>
</reference>
<dbReference type="EMBL" id="FOBF01000062">
    <property type="protein sequence ID" value="SEN91354.1"/>
    <property type="molecule type" value="Genomic_DNA"/>
</dbReference>
<keyword evidence="1" id="KW-0812">Transmembrane</keyword>
<keyword evidence="3" id="KW-1185">Reference proteome</keyword>
<proteinExistence type="predicted"/>
<dbReference type="AlphaFoldDB" id="A0A1H8KEP5"/>
<feature type="transmembrane region" description="Helical" evidence="1">
    <location>
        <begin position="33"/>
        <end position="53"/>
    </location>
</feature>
<evidence type="ECO:0000313" key="2">
    <source>
        <dbReference type="EMBL" id="SEN91354.1"/>
    </source>
</evidence>
<protein>
    <submittedName>
        <fullName evidence="2">Uncharacterized protein</fullName>
    </submittedName>
</protein>
<evidence type="ECO:0000313" key="3">
    <source>
        <dbReference type="Proteomes" id="UP000198953"/>
    </source>
</evidence>
<feature type="transmembrane region" description="Helical" evidence="1">
    <location>
        <begin position="7"/>
        <end position="27"/>
    </location>
</feature>
<dbReference type="Proteomes" id="UP000198953">
    <property type="component" value="Unassembled WGS sequence"/>
</dbReference>
<evidence type="ECO:0000256" key="1">
    <source>
        <dbReference type="SAM" id="Phobius"/>
    </source>
</evidence>
<organism evidence="2 3">
    <name type="scientific">Nonomuraea pusilla</name>
    <dbReference type="NCBI Taxonomy" id="46177"/>
    <lineage>
        <taxon>Bacteria</taxon>
        <taxon>Bacillati</taxon>
        <taxon>Actinomycetota</taxon>
        <taxon>Actinomycetes</taxon>
        <taxon>Streptosporangiales</taxon>
        <taxon>Streptosporangiaceae</taxon>
        <taxon>Nonomuraea</taxon>
    </lineage>
</organism>
<gene>
    <name evidence="2" type="ORF">SAMN05660976_08588</name>
</gene>